<feature type="region of interest" description="Disordered" evidence="1">
    <location>
        <begin position="1"/>
        <end position="345"/>
    </location>
</feature>
<evidence type="ECO:0000313" key="2">
    <source>
        <dbReference type="Ensembl" id="ENSMPUP00000019927.1"/>
    </source>
</evidence>
<reference evidence="2" key="1">
    <citation type="submission" date="2024-06" db="UniProtKB">
        <authorList>
            <consortium name="Ensembl"/>
        </authorList>
    </citation>
    <scope>IDENTIFICATION</scope>
</reference>
<dbReference type="AlphaFoldDB" id="M3Z8L3"/>
<accession>M3Z8L3</accession>
<organism evidence="2">
    <name type="scientific">Mustela putorius furo</name>
    <name type="common">European domestic ferret</name>
    <name type="synonym">Mustela furo</name>
    <dbReference type="NCBI Taxonomy" id="9669"/>
    <lineage>
        <taxon>Eukaryota</taxon>
        <taxon>Metazoa</taxon>
        <taxon>Chordata</taxon>
        <taxon>Craniata</taxon>
        <taxon>Vertebrata</taxon>
        <taxon>Euteleostomi</taxon>
        <taxon>Mammalia</taxon>
        <taxon>Eutheria</taxon>
        <taxon>Laurasiatheria</taxon>
        <taxon>Carnivora</taxon>
        <taxon>Caniformia</taxon>
        <taxon>Musteloidea</taxon>
        <taxon>Mustelidae</taxon>
        <taxon>Mustelinae</taxon>
        <taxon>Mustela</taxon>
    </lineage>
</organism>
<feature type="compositionally biased region" description="Polar residues" evidence="1">
    <location>
        <begin position="16"/>
        <end position="25"/>
    </location>
</feature>
<feature type="compositionally biased region" description="Basic and acidic residues" evidence="1">
    <location>
        <begin position="75"/>
        <end position="93"/>
    </location>
</feature>
<protein>
    <submittedName>
        <fullName evidence="2">Uncharacterized protein</fullName>
    </submittedName>
</protein>
<dbReference type="InParanoid" id="M3Z8L3"/>
<dbReference type="EMBL" id="AEYP01027832">
    <property type="status" value="NOT_ANNOTATED_CDS"/>
    <property type="molecule type" value="Genomic_DNA"/>
</dbReference>
<dbReference type="HOGENOM" id="CLU_804004_0_0_1"/>
<feature type="compositionally biased region" description="Low complexity" evidence="1">
    <location>
        <begin position="232"/>
        <end position="249"/>
    </location>
</feature>
<proteinExistence type="predicted"/>
<evidence type="ECO:0000256" key="1">
    <source>
        <dbReference type="SAM" id="MobiDB-lite"/>
    </source>
</evidence>
<feature type="compositionally biased region" description="Pro residues" evidence="1">
    <location>
        <begin position="331"/>
        <end position="345"/>
    </location>
</feature>
<name>M3Z8L3_MUSPF</name>
<sequence>MRLALGEDLPTHGPQVISSTANQGKHSPPAPHQALPTPAWGMDVAAGRQARRAPVRGTDARDTLPDPTPRPTAPHAHEHHRDAPTLRVKEHRASGLCRAWPRARPHRPRRSVRTSSGHRTGPRSPPPSSGKVRVRKPERERRVSYMSSRRRSGPPCRALPRFRAHFPHQPCERRERPRPRGSPGPRHGPPPHPTKHLRPTAPVRVHSQLPRPGAGPGVAGPGLHAGRRAPKADAALPAAPSPAGLAGRAADGGRSEAPFRPPRPRPLPGRGLGASHSARPGPHSFFSQPRPRRQAAGPTERPRSGQAATTRPAELCGRPPKLGWGRIPPTYIFPPPQPPPAVLSR</sequence>
<dbReference type="Ensembl" id="ENSMPUT00000020211.1">
    <property type="protein sequence ID" value="ENSMPUP00000019927.1"/>
    <property type="gene ID" value="ENSMPUG00000020059.1"/>
</dbReference>
<feature type="compositionally biased region" description="Basic residues" evidence="1">
    <location>
        <begin position="101"/>
        <end position="112"/>
    </location>
</feature>
<feature type="compositionally biased region" description="Pro residues" evidence="1">
    <location>
        <begin position="180"/>
        <end position="192"/>
    </location>
</feature>